<name>A0AAV6UFT8_9ARAC</name>
<keyword evidence="2" id="KW-1185">Reference proteome</keyword>
<dbReference type="Gene3D" id="3.40.50.150">
    <property type="entry name" value="Vaccinia Virus protein VP39"/>
    <property type="match status" value="1"/>
</dbReference>
<dbReference type="Proteomes" id="UP000827092">
    <property type="component" value="Unassembled WGS sequence"/>
</dbReference>
<protein>
    <submittedName>
        <fullName evidence="1">Uncharacterized protein</fullName>
    </submittedName>
</protein>
<organism evidence="1 2">
    <name type="scientific">Oedothorax gibbosus</name>
    <dbReference type="NCBI Taxonomy" id="931172"/>
    <lineage>
        <taxon>Eukaryota</taxon>
        <taxon>Metazoa</taxon>
        <taxon>Ecdysozoa</taxon>
        <taxon>Arthropoda</taxon>
        <taxon>Chelicerata</taxon>
        <taxon>Arachnida</taxon>
        <taxon>Araneae</taxon>
        <taxon>Araneomorphae</taxon>
        <taxon>Entelegynae</taxon>
        <taxon>Araneoidea</taxon>
        <taxon>Linyphiidae</taxon>
        <taxon>Erigoninae</taxon>
        <taxon>Oedothorax</taxon>
    </lineage>
</organism>
<gene>
    <name evidence="1" type="ORF">JTE90_002080</name>
</gene>
<evidence type="ECO:0000313" key="2">
    <source>
        <dbReference type="Proteomes" id="UP000827092"/>
    </source>
</evidence>
<proteinExistence type="predicted"/>
<dbReference type="Pfam" id="PF11312">
    <property type="entry name" value="Methyltransf_34"/>
    <property type="match status" value="1"/>
</dbReference>
<sequence length="594" mass="67596">MGSFHVEDRLNSALLGNFDVDLHTFYLEAITKELDIRKKQNARDILNALKVVVEAYKMKKTGVENADEKEKSIRFDSSAKRCAYVLKHSACFTSAVARHVLGFATVFPRVFNNAIHQHGHSQATPTFNLCCLGGGPASDAVGFCKVLSAFCGPHSRQKLKLKVTVVDINEDWIETADNVLDTLSGAPWMERIELTLGFVQADLTKPFENEVKKVLGSADVVTMVYFLSAVNRGKDSIESLRMVQEIMKCMQNNGVLFVLDSAKSVHYNQVSSAAESVGNMVQVYSPRIDEFHTLSINSVRKFLHLYRRYFGRYLCLTNCFVSSSAWCKLIPLESKNKTTNVAVCGKLIVLDCNEEYAQKTHVVLLNRSVNCPMSCFQDKHLTMDKSMALNNLPDDKFPLIDKPPSSKNQQEEALSTDKSSTINNLQHKFLSMELSITINNLQEKFWLIDQSVLDVNNLDDSSCIVNEADKIKSEKASKYSINGNKENGCKPLPVERMILDKCSFSNQDEGLVQKNTQRQNVVRLSGKQLRFRAQINRLLTDEFEHFYFKEEIFDEIDYPYDDTFDSLLNEYIHLVPKYFFQTKSKKRRISTEWM</sequence>
<dbReference type="AlphaFoldDB" id="A0AAV6UFT8"/>
<dbReference type="EMBL" id="JAFNEN010000460">
    <property type="protein sequence ID" value="KAG8182546.1"/>
    <property type="molecule type" value="Genomic_DNA"/>
</dbReference>
<dbReference type="SUPFAM" id="SSF53335">
    <property type="entry name" value="S-adenosyl-L-methionine-dependent methyltransferases"/>
    <property type="match status" value="1"/>
</dbReference>
<comment type="caution">
    <text evidence="1">The sequence shown here is derived from an EMBL/GenBank/DDBJ whole genome shotgun (WGS) entry which is preliminary data.</text>
</comment>
<reference evidence="1 2" key="1">
    <citation type="journal article" date="2022" name="Nat. Ecol. Evol.">
        <title>A masculinizing supergene underlies an exaggerated male reproductive morph in a spider.</title>
        <authorList>
            <person name="Hendrickx F."/>
            <person name="De Corte Z."/>
            <person name="Sonet G."/>
            <person name="Van Belleghem S.M."/>
            <person name="Kostlbacher S."/>
            <person name="Vangestel C."/>
        </authorList>
    </citation>
    <scope>NUCLEOTIDE SEQUENCE [LARGE SCALE GENOMIC DNA]</scope>
    <source>
        <strain evidence="1">W744_W776</strain>
    </source>
</reference>
<evidence type="ECO:0000313" key="1">
    <source>
        <dbReference type="EMBL" id="KAG8182546.1"/>
    </source>
</evidence>
<dbReference type="InterPro" id="IPR029063">
    <property type="entry name" value="SAM-dependent_MTases_sf"/>
</dbReference>
<accession>A0AAV6UFT8</accession>
<dbReference type="InterPro" id="IPR021463">
    <property type="entry name" value="Methyltransf_34"/>
</dbReference>